<proteinExistence type="predicted"/>
<dbReference type="Proteomes" id="UP000030671">
    <property type="component" value="Unassembled WGS sequence"/>
</dbReference>
<dbReference type="AlphaFoldDB" id="W4K3K8"/>
<name>W4K3K8_HETIT</name>
<dbReference type="OrthoDB" id="3207600at2759"/>
<dbReference type="InParanoid" id="W4K3K8"/>
<protein>
    <recommendedName>
        <fullName evidence="1">DUF6589 domain-containing protein</fullName>
    </recommendedName>
</protein>
<organism evidence="2 3">
    <name type="scientific">Heterobasidion irregulare (strain TC 32-1)</name>
    <dbReference type="NCBI Taxonomy" id="747525"/>
    <lineage>
        <taxon>Eukaryota</taxon>
        <taxon>Fungi</taxon>
        <taxon>Dikarya</taxon>
        <taxon>Basidiomycota</taxon>
        <taxon>Agaricomycotina</taxon>
        <taxon>Agaricomycetes</taxon>
        <taxon>Russulales</taxon>
        <taxon>Bondarzewiaceae</taxon>
        <taxon>Heterobasidion</taxon>
        <taxon>Heterobasidion annosum species complex</taxon>
    </lineage>
</organism>
<dbReference type="HOGENOM" id="CLU_007061_0_0_1"/>
<dbReference type="STRING" id="747525.W4K3K8"/>
<evidence type="ECO:0000259" key="1">
    <source>
        <dbReference type="Pfam" id="PF20231"/>
    </source>
</evidence>
<dbReference type="KEGG" id="hir:HETIRDRAFT_419560"/>
<dbReference type="RefSeq" id="XP_009548455.1">
    <property type="nucleotide sequence ID" value="XM_009550160.1"/>
</dbReference>
<gene>
    <name evidence="2" type="ORF">HETIRDRAFT_419560</name>
</gene>
<evidence type="ECO:0000313" key="3">
    <source>
        <dbReference type="Proteomes" id="UP000030671"/>
    </source>
</evidence>
<dbReference type="InterPro" id="IPR046496">
    <property type="entry name" value="DUF6589"/>
</dbReference>
<feature type="domain" description="DUF6589" evidence="1">
    <location>
        <begin position="120"/>
        <end position="300"/>
    </location>
</feature>
<dbReference type="Pfam" id="PF20231">
    <property type="entry name" value="DUF6589"/>
    <property type="match status" value="1"/>
</dbReference>
<dbReference type="eggNOG" id="ENOG502RCTQ">
    <property type="taxonomic scope" value="Eukaryota"/>
</dbReference>
<keyword evidence="3" id="KW-1185">Reference proteome</keyword>
<accession>W4K3K8</accession>
<reference evidence="2 3" key="1">
    <citation type="journal article" date="2012" name="New Phytol.">
        <title>Insight into trade-off between wood decay and parasitism from the genome of a fungal forest pathogen.</title>
        <authorList>
            <person name="Olson A."/>
            <person name="Aerts A."/>
            <person name="Asiegbu F."/>
            <person name="Belbahri L."/>
            <person name="Bouzid O."/>
            <person name="Broberg A."/>
            <person name="Canback B."/>
            <person name="Coutinho P.M."/>
            <person name="Cullen D."/>
            <person name="Dalman K."/>
            <person name="Deflorio G."/>
            <person name="van Diepen L.T."/>
            <person name="Dunand C."/>
            <person name="Duplessis S."/>
            <person name="Durling M."/>
            <person name="Gonthier P."/>
            <person name="Grimwood J."/>
            <person name="Fossdal C.G."/>
            <person name="Hansson D."/>
            <person name="Henrissat B."/>
            <person name="Hietala A."/>
            <person name="Himmelstrand K."/>
            <person name="Hoffmeister D."/>
            <person name="Hogberg N."/>
            <person name="James T.Y."/>
            <person name="Karlsson M."/>
            <person name="Kohler A."/>
            <person name="Kues U."/>
            <person name="Lee Y.H."/>
            <person name="Lin Y.C."/>
            <person name="Lind M."/>
            <person name="Lindquist E."/>
            <person name="Lombard V."/>
            <person name="Lucas S."/>
            <person name="Lunden K."/>
            <person name="Morin E."/>
            <person name="Murat C."/>
            <person name="Park J."/>
            <person name="Raffaello T."/>
            <person name="Rouze P."/>
            <person name="Salamov A."/>
            <person name="Schmutz J."/>
            <person name="Solheim H."/>
            <person name="Stahlberg J."/>
            <person name="Velez H."/>
            <person name="de Vries R.P."/>
            <person name="Wiebenga A."/>
            <person name="Woodward S."/>
            <person name="Yakovlev I."/>
            <person name="Garbelotto M."/>
            <person name="Martin F."/>
            <person name="Grigoriev I.V."/>
            <person name="Stenlid J."/>
        </authorList>
    </citation>
    <scope>NUCLEOTIDE SEQUENCE [LARGE SCALE GENOMIC DNA]</scope>
    <source>
        <strain evidence="2 3">TC 32-1</strain>
    </source>
</reference>
<evidence type="ECO:0000313" key="2">
    <source>
        <dbReference type="EMBL" id="ETW79920.1"/>
    </source>
</evidence>
<sequence length="370" mass="42344">MAENNYEQWQGRTKVGKELRASKIALIVISMLLFGHNRSTNLFQVIFGMFLSSAGTGRRVLDVCNQMGLSMMQWCLQSLTHSAQANAVNFVHNSDRIFAIVYNNINFTLRKAGQWIDNTTKQLNATTSAILLQHAPGLRKSSGRRKHLMKKTHENEPQLRMLGAEKTVLFPLPALDEEEASVGGTIRVVIKLFTDLLRMAIEVIKTKLRLLVKDWLTIQNLRLMRDECSNEFNVFEKMDWVQEASMPFHFQLNAMYMLFCTHLGYPRDNGSSSLGHHQTLLCRSKLDPKKPEYNLARELVLVREFASTAAGHNALEKGDEVLAHSIFIIQDSLMFMEFGDAINQADFLYEYSAELCEIVEHTWLVNRWDV</sequence>
<dbReference type="GeneID" id="20673577"/>
<dbReference type="EMBL" id="KI925460">
    <property type="protein sequence ID" value="ETW79920.1"/>
    <property type="molecule type" value="Genomic_DNA"/>
</dbReference>